<feature type="compositionally biased region" description="Pro residues" evidence="4">
    <location>
        <begin position="620"/>
        <end position="629"/>
    </location>
</feature>
<dbReference type="VEuPathDB" id="ToxoDB:TGP89_314955"/>
<feature type="compositionally biased region" description="Basic and acidic residues" evidence="4">
    <location>
        <begin position="233"/>
        <end position="257"/>
    </location>
</feature>
<feature type="compositionally biased region" description="Basic and acidic residues" evidence="4">
    <location>
        <begin position="265"/>
        <end position="274"/>
    </location>
</feature>
<feature type="region of interest" description="Disordered" evidence="4">
    <location>
        <begin position="1284"/>
        <end position="1338"/>
    </location>
</feature>
<feature type="region of interest" description="Disordered" evidence="4">
    <location>
        <begin position="687"/>
        <end position="711"/>
    </location>
</feature>
<sequence>MGKGTSPFPALFPLHPSRRTSSASLSLFSPASFPLIFPVFPVFSELLCSLSPRCYSLPSASAAARLSRHPPRTASLSPSLCSSLCSSLPPSLCSCLSPSLCSSLCSSLSPSLCSSLCSSLSPSLCSSSRLSSFPFLSTSSLRCGAASSSVSPAAGVSPASSPSLLLFASSPPSLAAAYAPRRQLRYPATRQRLRRSHARRAGAVASLRLRRAFQSSQPAPESRRTDALSPAAEPRRAEDPRDRVETCAAASEKRDPSRQAAGRRKPIDGFEARAAEPASARSVEGRRTASQQERSRAWRRRAESGRDAEREARGSRALEEMSPRRREAATGFQPRLRRREGALDSEKEDYATLVETLRACDRAYHMHGFSLLPDPVYDQLKTRLLQTEEAHPSLVDPNSPSSYVGSGPFAARASFGDLSPSSSLSTSSFPLPSPAVCAEADSRSSPPCASSLSSSVSPSLLSPSSSLLPASAAPCDAPPLSASLAPCDAPPLSASLAPGSRLDGGRAFLRPREEPRVRQQAGSVGVEADAGTRDARTVSEESKVIFGARGRRRVYHLAPMLSLSVVREGAADRHLLYTVSQLFKPLGLSWLPREAVKKRNKKANGCSSACTTSASIKSSPPSPEALRPIPPQTPFPVAFLAEPKIDGISCALRFRARVLDSALRRPPTLPLAGDVVTLSVTASGLFGAVPPSEGEDAPASPGASASLEDLSGAPVQSASASASAASSSPSTFSSLVLWEFVDASSRGNGVWGEDISHTVRAMSEAGRLPLAFATRLRSAQPLSPATLSRWLLEVRGELFLSRSNFRAYVDRRRREGRTPPLHERHAARGIADTGEHADLLSFAAYGLVEGTDETAKAQVNSQQLFGGETDPLPLAPAPGSHPVSSVCTLGVGEAAMPASAISSRVPYGAGSASLENQAGGDSVGSSRNGGPTLVASMTRQECAETPKRNDLAAVHTLATQEDLLVLLERLGFCTFRAWTRVCATVDEIHSAFAFFHSHIDGAKERREGEENAVPPLRYSRNLEAAEDLVREFETPQSTLVPLPPSPLSCASFSELSSFTLPQSLSSSSADTPILSSPSSSSASFPPLWDLPADGVVFKVNEVSVQLALGNRATGPRWAFARKFPQPFALSKIRDFVFSVGQFGSVHVVAALEPVRFGNLTVCRASVGTLETLSRRQLAVGDEVYVHLSGHTTPLIVGIKEALGGSLEGRGSRAGCEAWRLRKNGGETRSERPQAEEANEKEISFLSESICASPFRSQGADGGTAGVQSRHRECNLIDKETCRDRTSASGLSLGSPAAAEHTPGGFPTSPVLSTSSRPAATDDASRAERGSGEVQKSTASLLPSNLSCPSCGSPLVFVPVQPISPKSREFNSTKVHSSASPSPNGSPSSSPSTSSPSHSAGPSCSSSSGRRPAGLSSASPLPASSAPLEGGRLRCARGRGCPAQVARLLLRLLDRSCLNVRAPSTSFLFHLHASGLLHRPSDFLRLCFLYHEKRDLIFSSGETPAAQKPGRGEKRRNCKRTVAGPTEEATTASHLTSASLSVVNGSTRRENAFAPRSVDPKLSAQLARPGHTLQSVDEEIERLPSLFEVCNSSQIRSPPVVLRKTAADDPRIVPKLLGLKMPPPSVAAARPVAPRRIFGEERVEAYAASESLSTQRRHGGRSGIPLLRGWESLVKRVVARCQERLPLHALIFALSIERLGLQGAQQISRVCGEDLTGFLHFLRWLRDSETRGQGLERGEKGECSTDEAEAEGEGSKEGQEQDEADGLDGKTNGFRGEIESEKDTRLSGRQLRRTEDEELSVSCVSRSLLSPLNSVAFSAASRSSLSSSSSSSLSVSTSPLAACLDGDYESKLSPAAVFGALPETPAELKLSFRSLPESLRSRLALVFADDDTVRELLRLALYCGGGIASLPPLGLPVSLKALFDCSSTSSSFSSPSPPRDSCGTSFKSSDSSVSPSSPSSPSCSSASPSSSSGSSSLSPLVVPASSS</sequence>
<accession>A0A086KZ66</accession>
<feature type="region of interest" description="Disordered" evidence="4">
    <location>
        <begin position="1367"/>
        <end position="1426"/>
    </location>
</feature>
<feature type="domain" description="NAD-dependent DNA ligase N-terminal" evidence="5">
    <location>
        <begin position="345"/>
        <end position="1456"/>
    </location>
</feature>
<feature type="compositionally biased region" description="Low complexity" evidence="4">
    <location>
        <begin position="1414"/>
        <end position="1426"/>
    </location>
</feature>
<protein>
    <submittedName>
        <fullName evidence="6">Putative DNA ligase (NAD+)</fullName>
        <ecNumber evidence="6">6.5.1.2</ecNumber>
    </submittedName>
</protein>
<evidence type="ECO:0000256" key="1">
    <source>
        <dbReference type="ARBA" id="ARBA00022598"/>
    </source>
</evidence>
<dbReference type="Gene3D" id="1.10.287.610">
    <property type="entry name" value="Helix hairpin bin"/>
    <property type="match status" value="1"/>
</dbReference>
<dbReference type="GO" id="GO:0006260">
    <property type="term" value="P:DNA replication"/>
    <property type="evidence" value="ECO:0007669"/>
    <property type="project" value="UniProtKB-KW"/>
</dbReference>
<feature type="region of interest" description="Disordered" evidence="4">
    <location>
        <begin position="607"/>
        <end position="629"/>
    </location>
</feature>
<dbReference type="Proteomes" id="UP000028828">
    <property type="component" value="Unassembled WGS sequence"/>
</dbReference>
<dbReference type="Gene3D" id="3.30.470.30">
    <property type="entry name" value="DNA ligase/mRNA capping enzyme"/>
    <property type="match status" value="1"/>
</dbReference>
<feature type="region of interest" description="Disordered" evidence="4">
    <location>
        <begin position="1928"/>
        <end position="1986"/>
    </location>
</feature>
<dbReference type="OrthoDB" id="446168at2759"/>
<feature type="compositionally biased region" description="Low complexity" evidence="4">
    <location>
        <begin position="1286"/>
        <end position="1298"/>
    </location>
</feature>
<name>A0A086KZ66_TOXGO</name>
<dbReference type="EC" id="6.5.1.2" evidence="6"/>
<evidence type="ECO:0000256" key="4">
    <source>
        <dbReference type="SAM" id="MobiDB-lite"/>
    </source>
</evidence>
<proteinExistence type="predicted"/>
<dbReference type="InterPro" id="IPR013840">
    <property type="entry name" value="DNAligase_N"/>
</dbReference>
<dbReference type="InterPro" id="IPR012340">
    <property type="entry name" value="NA-bd_OB-fold"/>
</dbReference>
<evidence type="ECO:0000313" key="7">
    <source>
        <dbReference type="Proteomes" id="UP000028828"/>
    </source>
</evidence>
<dbReference type="EMBL" id="AEYI02000418">
    <property type="protein sequence ID" value="KFG49684.1"/>
    <property type="molecule type" value="Genomic_DNA"/>
</dbReference>
<feature type="compositionally biased region" description="Basic and acidic residues" evidence="4">
    <location>
        <begin position="1732"/>
        <end position="1742"/>
    </location>
</feature>
<dbReference type="GO" id="GO:0006281">
    <property type="term" value="P:DNA repair"/>
    <property type="evidence" value="ECO:0007669"/>
    <property type="project" value="InterPro"/>
</dbReference>
<feature type="compositionally biased region" description="Basic and acidic residues" evidence="4">
    <location>
        <begin position="1775"/>
        <end position="1785"/>
    </location>
</feature>
<feature type="compositionally biased region" description="Polar residues" evidence="4">
    <location>
        <begin position="607"/>
        <end position="619"/>
    </location>
</feature>
<feature type="compositionally biased region" description="Low complexity" evidence="4">
    <location>
        <begin position="1376"/>
        <end position="1407"/>
    </location>
</feature>
<keyword evidence="3" id="KW-0520">NAD</keyword>
<dbReference type="SMART" id="SM00532">
    <property type="entry name" value="LIGANc"/>
    <property type="match status" value="1"/>
</dbReference>
<keyword evidence="1 6" id="KW-0436">Ligase</keyword>
<dbReference type="InterPro" id="IPR004150">
    <property type="entry name" value="NAD_DNA_ligase_OB"/>
</dbReference>
<comment type="caution">
    <text evidence="6">The sequence shown here is derived from an EMBL/GenBank/DDBJ whole genome shotgun (WGS) entry which is preliminary data.</text>
</comment>
<dbReference type="Gene3D" id="2.40.50.140">
    <property type="entry name" value="Nucleic acid-binding proteins"/>
    <property type="match status" value="1"/>
</dbReference>
<evidence type="ECO:0000256" key="2">
    <source>
        <dbReference type="ARBA" id="ARBA00022705"/>
    </source>
</evidence>
<gene>
    <name evidence="6" type="ORF">TGP89_314955</name>
</gene>
<feature type="region of interest" description="Disordered" evidence="4">
    <location>
        <begin position="1732"/>
        <end position="1790"/>
    </location>
</feature>
<feature type="compositionally biased region" description="Low complexity" evidence="4">
    <location>
        <begin position="1947"/>
        <end position="1986"/>
    </location>
</feature>
<evidence type="ECO:0000259" key="5">
    <source>
        <dbReference type="SMART" id="SM00532"/>
    </source>
</evidence>
<dbReference type="Gene3D" id="3.30.1490.70">
    <property type="match status" value="1"/>
</dbReference>
<feature type="compositionally biased region" description="Basic and acidic residues" evidence="4">
    <location>
        <begin position="283"/>
        <end position="328"/>
    </location>
</feature>
<organism evidence="6 7">
    <name type="scientific">Toxoplasma gondii p89</name>
    <dbReference type="NCBI Taxonomy" id="943119"/>
    <lineage>
        <taxon>Eukaryota</taxon>
        <taxon>Sar</taxon>
        <taxon>Alveolata</taxon>
        <taxon>Apicomplexa</taxon>
        <taxon>Conoidasida</taxon>
        <taxon>Coccidia</taxon>
        <taxon>Eucoccidiorida</taxon>
        <taxon>Eimeriorina</taxon>
        <taxon>Sarcocystidae</taxon>
        <taxon>Toxoplasma</taxon>
    </lineage>
</organism>
<evidence type="ECO:0000313" key="6">
    <source>
        <dbReference type="EMBL" id="KFG49684.1"/>
    </source>
</evidence>
<dbReference type="SUPFAM" id="SSF50249">
    <property type="entry name" value="Nucleic acid-binding proteins"/>
    <property type="match status" value="1"/>
</dbReference>
<dbReference type="SUPFAM" id="SSF56091">
    <property type="entry name" value="DNA ligase/mRNA capping enzyme, catalytic domain"/>
    <property type="match status" value="3"/>
</dbReference>
<dbReference type="GO" id="GO:0003911">
    <property type="term" value="F:DNA ligase (NAD+) activity"/>
    <property type="evidence" value="ECO:0007669"/>
    <property type="project" value="UniProtKB-EC"/>
</dbReference>
<feature type="compositionally biased region" description="Basic residues" evidence="4">
    <location>
        <begin position="191"/>
        <end position="200"/>
    </location>
</feature>
<evidence type="ECO:0000256" key="3">
    <source>
        <dbReference type="ARBA" id="ARBA00023027"/>
    </source>
</evidence>
<feature type="region of interest" description="Disordered" evidence="4">
    <location>
        <begin position="186"/>
        <end position="344"/>
    </location>
</feature>
<reference evidence="6 7" key="1">
    <citation type="submission" date="2014-03" db="EMBL/GenBank/DDBJ databases">
        <authorList>
            <person name="Sibley D."/>
            <person name="Venepally P."/>
            <person name="Karamycheva S."/>
            <person name="Hadjithomas M."/>
            <person name="Khan A."/>
            <person name="Brunk B."/>
            <person name="Roos D."/>
            <person name="Caler E."/>
            <person name="Lorenzi H."/>
        </authorList>
    </citation>
    <scope>NUCLEOTIDE SEQUENCE [LARGE SCALE GENOMIC DNA]</scope>
    <source>
        <strain evidence="7">p89</strain>
    </source>
</reference>
<dbReference type="Pfam" id="PF03120">
    <property type="entry name" value="OB_DNA_ligase"/>
    <property type="match status" value="1"/>
</dbReference>
<keyword evidence="2" id="KW-0235">DNA replication</keyword>
<feature type="region of interest" description="Disordered" evidence="4">
    <location>
        <begin position="511"/>
        <end position="534"/>
    </location>
</feature>